<evidence type="ECO:0000256" key="1">
    <source>
        <dbReference type="ARBA" id="ARBA00001946"/>
    </source>
</evidence>
<gene>
    <name evidence="5" type="ORF">AXG93_1247s1210</name>
</gene>
<dbReference type="Gene3D" id="1.50.10.160">
    <property type="match status" value="1"/>
</dbReference>
<keyword evidence="2" id="KW-0479">Metal-binding</keyword>
<name>A0A176WN21_MARPO</name>
<dbReference type="SUPFAM" id="SSF48576">
    <property type="entry name" value="Terpenoid synthases"/>
    <property type="match status" value="1"/>
</dbReference>
<dbReference type="GO" id="GO:0010333">
    <property type="term" value="F:terpene synthase activity"/>
    <property type="evidence" value="ECO:0007669"/>
    <property type="project" value="InterPro"/>
</dbReference>
<feature type="domain" description="Terpene synthase metal-binding" evidence="4">
    <location>
        <begin position="499"/>
        <end position="696"/>
    </location>
</feature>
<keyword evidence="6" id="KW-1185">Reference proteome</keyword>
<organism evidence="5 6">
    <name type="scientific">Marchantia polymorpha subsp. ruderalis</name>
    <dbReference type="NCBI Taxonomy" id="1480154"/>
    <lineage>
        <taxon>Eukaryota</taxon>
        <taxon>Viridiplantae</taxon>
        <taxon>Streptophyta</taxon>
        <taxon>Embryophyta</taxon>
        <taxon>Marchantiophyta</taxon>
        <taxon>Marchantiopsida</taxon>
        <taxon>Marchantiidae</taxon>
        <taxon>Marchantiales</taxon>
        <taxon>Marchantiaceae</taxon>
        <taxon>Marchantia</taxon>
    </lineage>
</organism>
<dbReference type="GO" id="GO:0000287">
    <property type="term" value="F:magnesium ion binding"/>
    <property type="evidence" value="ECO:0007669"/>
    <property type="project" value="InterPro"/>
</dbReference>
<dbReference type="Pfam" id="PF03936">
    <property type="entry name" value="Terpene_synth_C"/>
    <property type="match status" value="1"/>
</dbReference>
<dbReference type="InterPro" id="IPR008930">
    <property type="entry name" value="Terpenoid_cyclase/PrenylTrfase"/>
</dbReference>
<dbReference type="EMBL" id="LVLJ01000388">
    <property type="protein sequence ID" value="OAE34548.1"/>
    <property type="molecule type" value="Genomic_DNA"/>
</dbReference>
<evidence type="ECO:0000259" key="3">
    <source>
        <dbReference type="Pfam" id="PF01397"/>
    </source>
</evidence>
<dbReference type="InterPro" id="IPR036965">
    <property type="entry name" value="Terpene_synth_N_sf"/>
</dbReference>
<comment type="cofactor">
    <cofactor evidence="1">
        <name>Mg(2+)</name>
        <dbReference type="ChEBI" id="CHEBI:18420"/>
    </cofactor>
</comment>
<evidence type="ECO:0000256" key="2">
    <source>
        <dbReference type="ARBA" id="ARBA00022723"/>
    </source>
</evidence>
<accession>A0A176WN21</accession>
<dbReference type="InterPro" id="IPR001906">
    <property type="entry name" value="Terpene_synth_N"/>
</dbReference>
<evidence type="ECO:0000313" key="6">
    <source>
        <dbReference type="Proteomes" id="UP000077202"/>
    </source>
</evidence>
<evidence type="ECO:0000259" key="4">
    <source>
        <dbReference type="Pfam" id="PF03936"/>
    </source>
</evidence>
<dbReference type="InterPro" id="IPR008949">
    <property type="entry name" value="Isoprenoid_synthase_dom_sf"/>
</dbReference>
<dbReference type="InterPro" id="IPR050148">
    <property type="entry name" value="Terpene_synthase-like"/>
</dbReference>
<protein>
    <submittedName>
        <fullName evidence="5">Uncharacterized protein</fullName>
    </submittedName>
</protein>
<feature type="domain" description="Terpene synthase N-terminal" evidence="3">
    <location>
        <begin position="231"/>
        <end position="423"/>
    </location>
</feature>
<dbReference type="InterPro" id="IPR005630">
    <property type="entry name" value="Terpene_synthase_metal-bd"/>
</dbReference>
<sequence length="834" mass="94650">MLAVDEPTEKPPTLLRLNSSRGLNVAYEHSHSPQGSDHAFEDDIGFESFQRAVKDAINLDSYAVSAYDTAWVARIPKALKGGRPVPHFPEALQWVERNQMADGSWGEQQPLTVFDHYFSTLSCLIALKSWDTAPQCVSKGEQYLQEGLSSIKDDELKYVSHGMKNAFAAMLEEAEKLGLTIAPAATPPCVESLRSDRTKVLERLEKIADLIADCPKKLLSFPEGLEPVLDWEGIRELQFEDGSIFSSPAATACFVMRTKDSKALSYLTALIGRFNDAVPSMYPTPLSEVLSIVDHLERLNIDRYFSAEVKDLLDILHRQSEPDEDDNDDESSDDIETHAMIFRALREHGYDVTPDTFLLEGISNGQVGQLGARGMLQLYRASEMIFPGELLLDYTKNITTTFLKSTLASSSDAALKKEIEDALHSPHFMQFRALESMKYIDRFEASVEAEETYFEMTFSRLMHKLNPLMIAFAKVNFNNCQAIYQEELQTLTRWDEENLRKLYNFQRQPLLPAFLAGAVGMPDPKLSLARSVWTRGSVLVTVIDDLFDEASLHDGIQGLRLFHESIKRWDPSIVDTCCDSVKILARLLMNEVDSLCKEASEAQGRDLTPFLRTLWQDVIAEFLTEAEWNDSGYQPSSEEYLRTGAISFGLGPITLYTIFCYGEHISDDMIEDDDYLEAFDLVNQYGRLINDLRTHSCAKRVLTSCFVAGKEIKLAMKAAMYKNFLVSSYSSNTGHKREVLGGHNSFISVYQREHPKESKQEAYASVQNVLKGLASKVFSKLLNPRYSSQSVRETHLVMMRSLYLMYYEVDGYRFTTHELKKQIQRFFYKRFPSE</sequence>
<dbReference type="Gene3D" id="1.50.10.130">
    <property type="entry name" value="Terpene synthase, N-terminal domain"/>
    <property type="match status" value="1"/>
</dbReference>
<dbReference type="PANTHER" id="PTHR31739:SF25">
    <property type="entry name" value="(E,E)-GERANYLLINALOOL SYNTHASE"/>
    <property type="match status" value="1"/>
</dbReference>
<dbReference type="GO" id="GO:0016102">
    <property type="term" value="P:diterpenoid biosynthetic process"/>
    <property type="evidence" value="ECO:0007669"/>
    <property type="project" value="TreeGrafter"/>
</dbReference>
<dbReference type="SUPFAM" id="SSF48239">
    <property type="entry name" value="Terpenoid cyclases/Protein prenyltransferases"/>
    <property type="match status" value="2"/>
</dbReference>
<dbReference type="Proteomes" id="UP000077202">
    <property type="component" value="Unassembled WGS sequence"/>
</dbReference>
<dbReference type="Gene3D" id="1.10.600.10">
    <property type="entry name" value="Farnesyl Diphosphate Synthase"/>
    <property type="match status" value="1"/>
</dbReference>
<reference evidence="5" key="1">
    <citation type="submission" date="2016-03" db="EMBL/GenBank/DDBJ databases">
        <title>Mechanisms controlling the formation of the plant cell surface in tip-growing cells are functionally conserved among land plants.</title>
        <authorList>
            <person name="Honkanen S."/>
            <person name="Jones V.A."/>
            <person name="Morieri G."/>
            <person name="Champion C."/>
            <person name="Hetherington A.J."/>
            <person name="Kelly S."/>
            <person name="Saint-Marcoux D."/>
            <person name="Proust H."/>
            <person name="Prescott H."/>
            <person name="Dolan L."/>
        </authorList>
    </citation>
    <scope>NUCLEOTIDE SEQUENCE [LARGE SCALE GENOMIC DNA]</scope>
    <source>
        <tissue evidence="5">Whole gametophyte</tissue>
    </source>
</reference>
<evidence type="ECO:0000313" key="5">
    <source>
        <dbReference type="EMBL" id="OAE34548.1"/>
    </source>
</evidence>
<dbReference type="SFLD" id="SFLDG01014">
    <property type="entry name" value="Terpene_Cyclase_Like_1_N-term"/>
    <property type="match status" value="1"/>
</dbReference>
<comment type="caution">
    <text evidence="5">The sequence shown here is derived from an EMBL/GenBank/DDBJ whole genome shotgun (WGS) entry which is preliminary data.</text>
</comment>
<dbReference type="Pfam" id="PF01397">
    <property type="entry name" value="Terpene_synth"/>
    <property type="match status" value="1"/>
</dbReference>
<proteinExistence type="predicted"/>
<dbReference type="AlphaFoldDB" id="A0A176WN21"/>
<dbReference type="PANTHER" id="PTHR31739">
    <property type="entry name" value="ENT-COPALYL DIPHOSPHATE SYNTHASE, CHLOROPLASTIC"/>
    <property type="match status" value="1"/>
</dbReference>